<dbReference type="PANTHER" id="PTHR30185">
    <property type="entry name" value="CRYPTIC BETA-GLUCOSIDE BGL OPERON ANTITERMINATOR"/>
    <property type="match status" value="1"/>
</dbReference>
<dbReference type="AlphaFoldDB" id="J0X1M3"/>
<dbReference type="InterPro" id="IPR050661">
    <property type="entry name" value="BglG_antiterminators"/>
</dbReference>
<feature type="domain" description="PRD" evidence="2">
    <location>
        <begin position="177"/>
        <end position="287"/>
    </location>
</feature>
<dbReference type="SUPFAM" id="SSF50151">
    <property type="entry name" value="SacY-like RNA-binding domain"/>
    <property type="match status" value="1"/>
</dbReference>
<keyword evidence="1" id="KW-0677">Repeat</keyword>
<proteinExistence type="predicted"/>
<dbReference type="Proteomes" id="UP000006415">
    <property type="component" value="Unassembled WGS sequence"/>
</dbReference>
<dbReference type="GO" id="GO:0003723">
    <property type="term" value="F:RNA binding"/>
    <property type="evidence" value="ECO:0007669"/>
    <property type="project" value="InterPro"/>
</dbReference>
<dbReference type="Pfam" id="PF03123">
    <property type="entry name" value="CAT_RBD"/>
    <property type="match status" value="1"/>
</dbReference>
<evidence type="ECO:0000259" key="2">
    <source>
        <dbReference type="PROSITE" id="PS51372"/>
    </source>
</evidence>
<keyword evidence="4" id="KW-1185">Reference proteome</keyword>
<organism evidence="3 4">
    <name type="scientific">Scardovia wiggsiae F0424</name>
    <dbReference type="NCBI Taxonomy" id="857290"/>
    <lineage>
        <taxon>Bacteria</taxon>
        <taxon>Bacillati</taxon>
        <taxon>Actinomycetota</taxon>
        <taxon>Actinomycetes</taxon>
        <taxon>Bifidobacteriales</taxon>
        <taxon>Bifidobacteriaceae</taxon>
        <taxon>Scardovia</taxon>
    </lineage>
</organism>
<feature type="domain" description="PRD" evidence="2">
    <location>
        <begin position="65"/>
        <end position="176"/>
    </location>
</feature>
<dbReference type="GeneID" id="97290843"/>
<gene>
    <name evidence="3" type="ORF">HMPREF9156_00060</name>
</gene>
<accession>J0X1M3</accession>
<evidence type="ECO:0000256" key="1">
    <source>
        <dbReference type="ARBA" id="ARBA00022737"/>
    </source>
</evidence>
<dbReference type="InterPro" id="IPR011608">
    <property type="entry name" value="PRD"/>
</dbReference>
<dbReference type="HOGENOM" id="CLU_078802_0_0_11"/>
<dbReference type="SUPFAM" id="SSF63520">
    <property type="entry name" value="PTS-regulatory domain, PRD"/>
    <property type="match status" value="2"/>
</dbReference>
<dbReference type="Gene3D" id="1.10.1790.10">
    <property type="entry name" value="PRD domain"/>
    <property type="match status" value="2"/>
</dbReference>
<dbReference type="eggNOG" id="COG3711">
    <property type="taxonomic scope" value="Bacteria"/>
</dbReference>
<dbReference type="EMBL" id="AGZS01000001">
    <property type="protein sequence ID" value="EJD65296.1"/>
    <property type="molecule type" value="Genomic_DNA"/>
</dbReference>
<comment type="caution">
    <text evidence="3">The sequence shown here is derived from an EMBL/GenBank/DDBJ whole genome shotgun (WGS) entry which is preliminary data.</text>
</comment>
<evidence type="ECO:0000313" key="4">
    <source>
        <dbReference type="Proteomes" id="UP000006415"/>
    </source>
</evidence>
<dbReference type="GO" id="GO:0006355">
    <property type="term" value="P:regulation of DNA-templated transcription"/>
    <property type="evidence" value="ECO:0007669"/>
    <property type="project" value="InterPro"/>
</dbReference>
<dbReference type="PANTHER" id="PTHR30185:SF15">
    <property type="entry name" value="CRYPTIC BETA-GLUCOSIDE BGL OPERON ANTITERMINATOR"/>
    <property type="match status" value="1"/>
</dbReference>
<evidence type="ECO:0000313" key="3">
    <source>
        <dbReference type="EMBL" id="EJD65296.1"/>
    </source>
</evidence>
<dbReference type="InterPro" id="IPR036650">
    <property type="entry name" value="CAT_RNA-bd_dom_sf"/>
</dbReference>
<dbReference type="STRING" id="857290.HMPREF9156_00060"/>
<dbReference type="SMART" id="SM01061">
    <property type="entry name" value="CAT_RBD"/>
    <property type="match status" value="1"/>
</dbReference>
<sequence length="300" mass="32443">MDILRVFNNNVVLVRDGSEEVIITGRGIGFQAKPGQHVDESRVGRKFIPADGRDPDHVATMLAGIPPEIVILVADALVECGIAKSNGSSVKGSALNPILTVALADHVVGALNRLKSGTPVEYPLIAEVKTLYPDEYSQATALLSYLNAHLDNALPGAEAVAFALHLVNAGFSTGDLSYTYQMTGVIQQIVKIIENEFAISVDQSTVSIGRFITHLRYLFVRSYQNKQLTNEPLAISKAIQDSYPDEYKCARTTASLLELRLNGPITDDEIAYLTLHIARVRKQAAQEAEGKGSAEKPDGT</sequence>
<protein>
    <recommendedName>
        <fullName evidence="2">PRD domain-containing protein</fullName>
    </recommendedName>
</protein>
<dbReference type="PROSITE" id="PS51372">
    <property type="entry name" value="PRD_2"/>
    <property type="match status" value="2"/>
</dbReference>
<dbReference type="InterPro" id="IPR036634">
    <property type="entry name" value="PRD_sf"/>
</dbReference>
<dbReference type="Pfam" id="PF00874">
    <property type="entry name" value="PRD"/>
    <property type="match status" value="2"/>
</dbReference>
<name>J0X1M3_9BIFI</name>
<dbReference type="RefSeq" id="WP_007147128.1">
    <property type="nucleotide sequence ID" value="NZ_AKCI01000001.1"/>
</dbReference>
<dbReference type="Gene3D" id="2.30.24.10">
    <property type="entry name" value="CAT RNA-binding domain"/>
    <property type="match status" value="1"/>
</dbReference>
<dbReference type="InterPro" id="IPR004341">
    <property type="entry name" value="CAT_RNA-bd_dom"/>
</dbReference>
<reference evidence="3 4" key="1">
    <citation type="submission" date="2012-01" db="EMBL/GenBank/DDBJ databases">
        <title>The Genome Sequence of Scardovia wiggsiae F0424.</title>
        <authorList>
            <consortium name="The Broad Institute Genome Sequencing Platform"/>
            <person name="Earl A."/>
            <person name="Ward D."/>
            <person name="Feldgarden M."/>
            <person name="Gevers D."/>
            <person name="Izard J."/>
            <person name="Ganesan A."/>
            <person name="Baranova O.V."/>
            <person name="Blanton J.M."/>
            <person name="Tanner A.C."/>
            <person name="Mathney J."/>
            <person name="Dewhirst F.E."/>
            <person name="Young S.K."/>
            <person name="Zeng Q."/>
            <person name="Gargeya S."/>
            <person name="Fitzgerald M."/>
            <person name="Haas B."/>
            <person name="Abouelleil A."/>
            <person name="Alvarado L."/>
            <person name="Arachchi H.M."/>
            <person name="Berlin A."/>
            <person name="Chapman S.B."/>
            <person name="Gearin G."/>
            <person name="Goldberg J."/>
            <person name="Griggs A."/>
            <person name="Gujja S."/>
            <person name="Hansen M."/>
            <person name="Heiman D."/>
            <person name="Howarth C."/>
            <person name="Larimer J."/>
            <person name="Lui A."/>
            <person name="MacDonald P.J.P."/>
            <person name="McCowen C."/>
            <person name="Montmayeur A."/>
            <person name="Murphy C."/>
            <person name="Neiman D."/>
            <person name="Pearson M."/>
            <person name="Priest M."/>
            <person name="Roberts A."/>
            <person name="Saif S."/>
            <person name="Shea T."/>
            <person name="Sisk P."/>
            <person name="Stolte C."/>
            <person name="Sykes S."/>
            <person name="Wortman J."/>
            <person name="Nusbaum C."/>
            <person name="Birren B."/>
        </authorList>
    </citation>
    <scope>NUCLEOTIDE SEQUENCE [LARGE SCALE GENOMIC DNA]</scope>
    <source>
        <strain evidence="3 4">F0424</strain>
    </source>
</reference>